<evidence type="ECO:0000256" key="10">
    <source>
        <dbReference type="SAM" id="MobiDB-lite"/>
    </source>
</evidence>
<feature type="domain" description="Beta-catenin-like protein 1 N-terminal" evidence="11">
    <location>
        <begin position="96"/>
        <end position="201"/>
    </location>
</feature>
<organism evidence="12 13">
    <name type="scientific">Biomphalaria glabrata</name>
    <name type="common">Bloodfluke planorb</name>
    <name type="synonym">Freshwater snail</name>
    <dbReference type="NCBI Taxonomy" id="6526"/>
    <lineage>
        <taxon>Eukaryota</taxon>
        <taxon>Metazoa</taxon>
        <taxon>Spiralia</taxon>
        <taxon>Lophotrochozoa</taxon>
        <taxon>Mollusca</taxon>
        <taxon>Gastropoda</taxon>
        <taxon>Heterobranchia</taxon>
        <taxon>Euthyneura</taxon>
        <taxon>Panpulmonata</taxon>
        <taxon>Hygrophila</taxon>
        <taxon>Lymnaeoidea</taxon>
        <taxon>Planorbidae</taxon>
        <taxon>Biomphalaria</taxon>
    </lineage>
</organism>
<dbReference type="OMA" id="TDWREQE"/>
<comment type="function">
    <text evidence="6">Component of the PRP19-CDC5L complex that forms an integral part of the spliceosome and is required for activating pre-mRNA splicing. Participates in AID/AICDA-mediated somatic hypermutation (SHM) and class-switch recombination (CSR), 2 processes resulting in the production of high-affinity, mutated isotype-switched antibodies.</text>
</comment>
<evidence type="ECO:0000256" key="2">
    <source>
        <dbReference type="ARBA" id="ARBA00022553"/>
    </source>
</evidence>
<dbReference type="Pfam" id="PF08216">
    <property type="entry name" value="CTNNBL"/>
    <property type="match status" value="1"/>
</dbReference>
<feature type="region of interest" description="Disordered" evidence="10">
    <location>
        <begin position="56"/>
        <end position="97"/>
    </location>
</feature>
<evidence type="ECO:0000313" key="13">
    <source>
        <dbReference type="RefSeq" id="XP_055891911.1"/>
    </source>
</evidence>
<feature type="compositionally biased region" description="Basic and acidic residues" evidence="10">
    <location>
        <begin position="56"/>
        <end position="68"/>
    </location>
</feature>
<dbReference type="InterPro" id="IPR039678">
    <property type="entry name" value="CTNNBL1"/>
</dbReference>
<reference evidence="13" key="1">
    <citation type="submission" date="2025-08" db="UniProtKB">
        <authorList>
            <consortium name="RefSeq"/>
        </authorList>
    </citation>
    <scope>IDENTIFICATION</scope>
</reference>
<dbReference type="Proteomes" id="UP001165740">
    <property type="component" value="Chromosome 7"/>
</dbReference>
<gene>
    <name evidence="13" type="primary">LOC106063344</name>
</gene>
<keyword evidence="4" id="KW-0175">Coiled coil</keyword>
<dbReference type="InterPro" id="IPR013180">
    <property type="entry name" value="CTNNBL1_N"/>
</dbReference>
<name>A0A9W3AXF5_BIOGL</name>
<dbReference type="InterPro" id="IPR016024">
    <property type="entry name" value="ARM-type_fold"/>
</dbReference>
<dbReference type="Gene3D" id="1.25.10.10">
    <property type="entry name" value="Leucine-rich Repeat Variant"/>
    <property type="match status" value="1"/>
</dbReference>
<protein>
    <recommendedName>
        <fullName evidence="8">Beta-catenin-like protein 1</fullName>
    </recommendedName>
    <alternativeName>
        <fullName evidence="9">Nuclear-associated protein</fullName>
    </alternativeName>
</protein>
<dbReference type="GeneID" id="106063344"/>
<dbReference type="OrthoDB" id="1898821at2759"/>
<dbReference type="GO" id="GO:0010467">
    <property type="term" value="P:gene expression"/>
    <property type="evidence" value="ECO:0007669"/>
    <property type="project" value="UniProtKB-ARBA"/>
</dbReference>
<evidence type="ECO:0000256" key="3">
    <source>
        <dbReference type="ARBA" id="ARBA00022737"/>
    </source>
</evidence>
<keyword evidence="3" id="KW-0677">Repeat</keyword>
<evidence type="ECO:0000256" key="1">
    <source>
        <dbReference type="ARBA" id="ARBA00004123"/>
    </source>
</evidence>
<evidence type="ECO:0000256" key="5">
    <source>
        <dbReference type="ARBA" id="ARBA00023242"/>
    </source>
</evidence>
<evidence type="ECO:0000256" key="4">
    <source>
        <dbReference type="ARBA" id="ARBA00023054"/>
    </source>
</evidence>
<dbReference type="PANTHER" id="PTHR14978">
    <property type="entry name" value="BETA-CATENIN-LIKE PROTEIN 1 NUCLEAR ASSOCIATED PROTEIN"/>
    <property type="match status" value="1"/>
</dbReference>
<evidence type="ECO:0000256" key="8">
    <source>
        <dbReference type="ARBA" id="ARBA00070106"/>
    </source>
</evidence>
<dbReference type="FunFam" id="1.25.10.10:FF:001136">
    <property type="entry name" value="Beta-catenin-like protein 1"/>
    <property type="match status" value="1"/>
</dbReference>
<dbReference type="AlphaFoldDB" id="A0A9W3AXF5"/>
<dbReference type="SMART" id="SM01156">
    <property type="entry name" value="DUF1716"/>
    <property type="match status" value="1"/>
</dbReference>
<dbReference type="PANTHER" id="PTHR14978:SF0">
    <property type="entry name" value="BETA-CATENIN-LIKE PROTEIN 1"/>
    <property type="match status" value="1"/>
</dbReference>
<evidence type="ECO:0000256" key="7">
    <source>
        <dbReference type="ARBA" id="ARBA00061776"/>
    </source>
</evidence>
<sequence>MYNEGQLVISYTGTHTAIPATQNTYTFYFSSFFCGPTTADDIVSVLGGMLARYPEKPTFDSKSKRNRDTEEEDYVRKKKRRNETNGSAILDRGQMTEEEKEKIRQMIEAEPDAEAMDETSFKKLLLQFEKRVYKNQEMRIKYPDLPEKFMESEIELNEIIHEMHVMATVPEYYQILVDLHCVQSLLQLIAHENTDVSIAVVDLLQELTDPDTLNENEDTAIILIDALLDGQVVAVLVNNLERLDENIKEEFEGVHNSLAIIENMSEFKPEMCPEAAQQGLLQWLLKRLRMKRPFDQNKLYASEILAILLQDSEENRQLLGELDGIDILLQQLASFKKHDPGSKDEVELMEDLFNSMCSALAFPANRSRFLRGEGLQLMNLMLREKKLSRNSAIKVLNHAMTGIEGQENCQKFVEILGLRSIFPLFMKTPKQTKTGPAPDELEEHICSIIASMLRNCQGTPRQRLLIKFTENDHEKVERLLELHFKYLDKVRQCDDQIEREKMRLKQHGEELNEDMEDEFYLKRLDSGLFTLQLIDYIMLETCASGASSIRARVMQILNMRGGSVKVIRGIMREYAGNIGDAKDSVAKEAEKERILALVDKF</sequence>
<evidence type="ECO:0000259" key="11">
    <source>
        <dbReference type="SMART" id="SM01156"/>
    </source>
</evidence>
<comment type="subcellular location">
    <subcellularLocation>
        <location evidence="1">Nucleus</location>
    </subcellularLocation>
</comment>
<evidence type="ECO:0000256" key="9">
    <source>
        <dbReference type="ARBA" id="ARBA00083862"/>
    </source>
</evidence>
<keyword evidence="2" id="KW-0597">Phosphoprotein</keyword>
<evidence type="ECO:0000313" key="12">
    <source>
        <dbReference type="Proteomes" id="UP001165740"/>
    </source>
</evidence>
<dbReference type="RefSeq" id="XP_055891911.1">
    <property type="nucleotide sequence ID" value="XM_056035936.1"/>
</dbReference>
<dbReference type="SUPFAM" id="SSF48371">
    <property type="entry name" value="ARM repeat"/>
    <property type="match status" value="1"/>
</dbReference>
<keyword evidence="12" id="KW-1185">Reference proteome</keyword>
<dbReference type="InterPro" id="IPR011989">
    <property type="entry name" value="ARM-like"/>
</dbReference>
<dbReference type="GO" id="GO:0005681">
    <property type="term" value="C:spliceosomal complex"/>
    <property type="evidence" value="ECO:0007669"/>
    <property type="project" value="TreeGrafter"/>
</dbReference>
<comment type="subunit">
    <text evidence="7">Component of the PRP19-CDC5L splicing complex composed of a core complex comprising a homotetramer of PRPF19, CDC5L, PLRG1 and BCAS2, and at least three less stably associated proteins CTNNBL1, CWC15 and HSPA8. Interacts directly with CWC15 and CDC5L in the complex. Interacts with AICDA; the interaction is important for the antibody diversification activity of AICDA. Interacts with PRPF31 (via its NLS). Interacts (via its N-terminal NLS) with KPNA1 and KPNA2.</text>
</comment>
<accession>A0A9W3AXF5</accession>
<evidence type="ECO:0000256" key="6">
    <source>
        <dbReference type="ARBA" id="ARBA00058456"/>
    </source>
</evidence>
<keyword evidence="5" id="KW-0539">Nucleus</keyword>
<proteinExistence type="predicted"/>